<dbReference type="AlphaFoldDB" id="A0A812YAG2"/>
<protein>
    <submittedName>
        <fullName evidence="1">Uncharacterized protein</fullName>
    </submittedName>
</protein>
<dbReference type="Proteomes" id="UP000601435">
    <property type="component" value="Unassembled WGS sequence"/>
</dbReference>
<accession>A0A812YAG2</accession>
<reference evidence="1" key="1">
    <citation type="submission" date="2021-02" db="EMBL/GenBank/DDBJ databases">
        <authorList>
            <person name="Dougan E. K."/>
            <person name="Rhodes N."/>
            <person name="Thang M."/>
            <person name="Chan C."/>
        </authorList>
    </citation>
    <scope>NUCLEOTIDE SEQUENCE</scope>
</reference>
<keyword evidence="2" id="KW-1185">Reference proteome</keyword>
<name>A0A812YAG2_9DINO</name>
<evidence type="ECO:0000313" key="2">
    <source>
        <dbReference type="Proteomes" id="UP000601435"/>
    </source>
</evidence>
<dbReference type="OrthoDB" id="419521at2759"/>
<dbReference type="EMBL" id="CAJNJA010041259">
    <property type="protein sequence ID" value="CAE7773485.1"/>
    <property type="molecule type" value="Genomic_DNA"/>
</dbReference>
<comment type="caution">
    <text evidence="1">The sequence shown here is derived from an EMBL/GenBank/DDBJ whole genome shotgun (WGS) entry which is preliminary data.</text>
</comment>
<evidence type="ECO:0000313" key="1">
    <source>
        <dbReference type="EMBL" id="CAE7773485.1"/>
    </source>
</evidence>
<sequence>MTWRFTAETGCHPDVYREAKRIDSWKCWAKRSDGNIFSQQSTSARIGFIGFGILELASISEFQCFQRFSVKRRAAGQTYLAAAGGLCARWRTQGPRPNLCPRALSASGAGRALMSACQQKRLMLELMELMELMGLMGLMGMMGMRSARQRQMEEMKDMMKMENLRRLKILERQRWLRPPARAGVVNCLVSEAMFFQTSMSTSRCQITMTRSSSSLSSSWSSSCEGVSPSARQPSLGLWRSSTILIWMVHWLSPSELLESRIRHWSSMNATPFSLAQS</sequence>
<proteinExistence type="predicted"/>
<organism evidence="1 2">
    <name type="scientific">Symbiodinium necroappetens</name>
    <dbReference type="NCBI Taxonomy" id="1628268"/>
    <lineage>
        <taxon>Eukaryota</taxon>
        <taxon>Sar</taxon>
        <taxon>Alveolata</taxon>
        <taxon>Dinophyceae</taxon>
        <taxon>Suessiales</taxon>
        <taxon>Symbiodiniaceae</taxon>
        <taxon>Symbiodinium</taxon>
    </lineage>
</organism>
<gene>
    <name evidence="1" type="ORF">SNEC2469_LOCUS22616</name>
</gene>